<keyword evidence="3" id="KW-1185">Reference proteome</keyword>
<evidence type="ECO:0000313" key="3">
    <source>
        <dbReference type="Proteomes" id="UP000251213"/>
    </source>
</evidence>
<reference evidence="2 3" key="1">
    <citation type="submission" date="2018-06" db="EMBL/GenBank/DDBJ databases">
        <title>Thermoflavimicrobium daqus sp. nov., a thermophilic microbe isolated from Moutai-flavour Daqu.</title>
        <authorList>
            <person name="Wang X."/>
            <person name="Zhou H."/>
        </authorList>
    </citation>
    <scope>NUCLEOTIDE SEQUENCE [LARGE SCALE GENOMIC DNA]</scope>
    <source>
        <strain evidence="2 3">FBKL4.011</strain>
    </source>
</reference>
<protein>
    <submittedName>
        <fullName evidence="2">Uncharacterized protein</fullName>
    </submittedName>
</protein>
<proteinExistence type="predicted"/>
<keyword evidence="1" id="KW-0812">Transmembrane</keyword>
<dbReference type="AlphaFoldDB" id="A0A364K1Z1"/>
<feature type="transmembrane region" description="Helical" evidence="1">
    <location>
        <begin position="26"/>
        <end position="43"/>
    </location>
</feature>
<organism evidence="2 3">
    <name type="scientific">Thermoflavimicrobium daqui</name>
    <dbReference type="NCBI Taxonomy" id="2137476"/>
    <lineage>
        <taxon>Bacteria</taxon>
        <taxon>Bacillati</taxon>
        <taxon>Bacillota</taxon>
        <taxon>Bacilli</taxon>
        <taxon>Bacillales</taxon>
        <taxon>Thermoactinomycetaceae</taxon>
        <taxon>Thermoflavimicrobium</taxon>
    </lineage>
</organism>
<name>A0A364K1Z1_9BACL</name>
<accession>A0A364K1Z1</accession>
<dbReference type="OrthoDB" id="2989918at2"/>
<gene>
    <name evidence="2" type="ORF">DL897_14725</name>
</gene>
<reference evidence="2 3" key="2">
    <citation type="submission" date="2018-06" db="EMBL/GenBank/DDBJ databases">
        <authorList>
            <person name="Zhirakovskaya E."/>
        </authorList>
    </citation>
    <scope>NUCLEOTIDE SEQUENCE [LARGE SCALE GENOMIC DNA]</scope>
    <source>
        <strain evidence="2 3">FBKL4.011</strain>
    </source>
</reference>
<evidence type="ECO:0000256" key="1">
    <source>
        <dbReference type="SAM" id="Phobius"/>
    </source>
</evidence>
<comment type="caution">
    <text evidence="2">The sequence shown here is derived from an EMBL/GenBank/DDBJ whole genome shotgun (WGS) entry which is preliminary data.</text>
</comment>
<sequence>MNQQPIYEEKTSYRVLLTRKNRMMKIIENGFILLGLFLLLVFFEWRSMTFIIGFVILIIFILFVIPFLYLLMFHPRYILYNDRLVVQIGNRTDSIPISEIKHSQDLPYYFQIRGKRTPLLVSDECLEHLNLQLEVIKRGWNS</sequence>
<keyword evidence="1" id="KW-0472">Membrane</keyword>
<dbReference type="RefSeq" id="WP_113659890.1">
    <property type="nucleotide sequence ID" value="NZ_KZ845672.1"/>
</dbReference>
<dbReference type="Proteomes" id="UP000251213">
    <property type="component" value="Unassembled WGS sequence"/>
</dbReference>
<keyword evidence="1" id="KW-1133">Transmembrane helix</keyword>
<feature type="transmembrane region" description="Helical" evidence="1">
    <location>
        <begin position="49"/>
        <end position="73"/>
    </location>
</feature>
<dbReference type="EMBL" id="QJKK01000010">
    <property type="protein sequence ID" value="RAL22046.1"/>
    <property type="molecule type" value="Genomic_DNA"/>
</dbReference>
<evidence type="ECO:0000313" key="2">
    <source>
        <dbReference type="EMBL" id="RAL22046.1"/>
    </source>
</evidence>